<dbReference type="Gene3D" id="1.10.1710.10">
    <property type="entry name" value="ProQ/FinO domain"/>
    <property type="match status" value="1"/>
</dbReference>
<proteinExistence type="predicted"/>
<dbReference type="RefSeq" id="WP_065211279.1">
    <property type="nucleotide sequence ID" value="NZ_CP016179.1"/>
</dbReference>
<sequence length="284" mass="32441">MYNAPISQYFHHNCYQRKNAASSVRRLIKHNLRTLALSDASFSKLIQLLVAEGHSPNHAAFCVARYKKTPPYQLRYLEAQSLINIEDEVELSISAEQKVPFVTRVVIPSILRVIEAEEQVPDRYSMLIAALQAEYREVEGFLPKVISEYKVYDHAAVKEIVYRVYPALRLKLPLEVGIGDRIQAGLQDNGLMEYQVNAYLGIHCGSLRYLANSMRSPLRFNESGFATTLMSEGDRLWAARRYLKRLSKYKKSKCRDTKCSGGAEKSRCRKLATKMLREDSAVEI</sequence>
<evidence type="ECO:0000313" key="1">
    <source>
        <dbReference type="EMBL" id="ANO35520.1"/>
    </source>
</evidence>
<reference evidence="1 2" key="1">
    <citation type="submission" date="2016-06" db="EMBL/GenBank/DDBJ databases">
        <title>Adaptive Radiation by Waves of Gene Transfer Leads to Fine-Scale Resource Partitioning in Marine Microbes.</title>
        <authorList>
            <person name="Hehemann J.-H."/>
            <person name="Arevalo P."/>
            <person name="Datta M.S."/>
            <person name="Yu X."/>
            <person name="Corzett C."/>
            <person name="Henschel A."/>
            <person name="Preheim S.P."/>
            <person name="Timberlake S."/>
            <person name="Alm E.J."/>
            <person name="Polz M.F."/>
        </authorList>
    </citation>
    <scope>NUCLEOTIDE SEQUENCE [LARGE SCALE GENOMIC DNA]</scope>
    <source>
        <strain evidence="1 2">FF50</strain>
        <plasmid evidence="1 2">unnamed1</plasmid>
    </source>
</reference>
<accession>A0AAN0XZH4</accession>
<dbReference type="AlphaFoldDB" id="A0AAN0XZH4"/>
<evidence type="ECO:0000313" key="2">
    <source>
        <dbReference type="Proteomes" id="UP000092018"/>
    </source>
</evidence>
<dbReference type="KEGG" id="vbr:A6E01_20110"/>
<dbReference type="InterPro" id="IPR036442">
    <property type="entry name" value="ProQ/FinO_sf"/>
</dbReference>
<organism evidence="1 2">
    <name type="scientific">Vibrio breoganii</name>
    <dbReference type="NCBI Taxonomy" id="553239"/>
    <lineage>
        <taxon>Bacteria</taxon>
        <taxon>Pseudomonadati</taxon>
        <taxon>Pseudomonadota</taxon>
        <taxon>Gammaproteobacteria</taxon>
        <taxon>Vibrionales</taxon>
        <taxon>Vibrionaceae</taxon>
        <taxon>Vibrio</taxon>
    </lineage>
</organism>
<geneLocation type="plasmid" evidence="1 2">
    <name>unnamed1</name>
</geneLocation>
<dbReference type="EMBL" id="CP016179">
    <property type="protein sequence ID" value="ANO35520.1"/>
    <property type="molecule type" value="Genomic_DNA"/>
</dbReference>
<name>A0AAN0XZH4_9VIBR</name>
<keyword evidence="1" id="KW-0614">Plasmid</keyword>
<dbReference type="GO" id="GO:0003723">
    <property type="term" value="F:RNA binding"/>
    <property type="evidence" value="ECO:0007669"/>
    <property type="project" value="UniProtKB-KW"/>
</dbReference>
<dbReference type="SUPFAM" id="SSF48657">
    <property type="entry name" value="FinO-like"/>
    <property type="match status" value="1"/>
</dbReference>
<protein>
    <recommendedName>
        <fullName evidence="3">ProQ/FinO domain-containing protein</fullName>
    </recommendedName>
</protein>
<gene>
    <name evidence="1" type="ORF">A6E01_20110</name>
</gene>
<dbReference type="Proteomes" id="UP000092018">
    <property type="component" value="Plasmid unnamed1"/>
</dbReference>
<evidence type="ECO:0008006" key="3">
    <source>
        <dbReference type="Google" id="ProtNLM"/>
    </source>
</evidence>